<dbReference type="AlphaFoldDB" id="A0AAW0MS93"/>
<feature type="compositionally biased region" description="Polar residues" evidence="1">
    <location>
        <begin position="229"/>
        <end position="277"/>
    </location>
</feature>
<dbReference type="EMBL" id="JBBPFD010000022">
    <property type="protein sequence ID" value="KAK7881198.1"/>
    <property type="molecule type" value="Genomic_DNA"/>
</dbReference>
<accession>A0AAW0MS93</accession>
<reference evidence="3" key="1">
    <citation type="submission" date="2024-04" db="EMBL/GenBank/DDBJ databases">
        <title>Salinicola lusitanus LLJ914,a marine bacterium isolated from the Okinawa Trough.</title>
        <authorList>
            <person name="Li J."/>
        </authorList>
    </citation>
    <scope>NUCLEOTIDE SEQUENCE [LARGE SCALE GENOMIC DNA]</scope>
</reference>
<keyword evidence="3" id="KW-1185">Reference proteome</keyword>
<feature type="compositionally biased region" description="Polar residues" evidence="1">
    <location>
        <begin position="288"/>
        <end position="305"/>
    </location>
</feature>
<evidence type="ECO:0000313" key="3">
    <source>
        <dbReference type="Proteomes" id="UP001460270"/>
    </source>
</evidence>
<feature type="compositionally biased region" description="Polar residues" evidence="1">
    <location>
        <begin position="168"/>
        <end position="181"/>
    </location>
</feature>
<dbReference type="Proteomes" id="UP001460270">
    <property type="component" value="Unassembled WGS sequence"/>
</dbReference>
<protein>
    <submittedName>
        <fullName evidence="2">Uncharacterized protein</fullName>
    </submittedName>
</protein>
<proteinExistence type="predicted"/>
<evidence type="ECO:0000313" key="2">
    <source>
        <dbReference type="EMBL" id="KAK7881198.1"/>
    </source>
</evidence>
<feature type="compositionally biased region" description="Low complexity" evidence="1">
    <location>
        <begin position="10"/>
        <end position="23"/>
    </location>
</feature>
<feature type="compositionally biased region" description="Basic and acidic residues" evidence="1">
    <location>
        <begin position="217"/>
        <end position="226"/>
    </location>
</feature>
<feature type="region of interest" description="Disordered" evidence="1">
    <location>
        <begin position="1"/>
        <end position="336"/>
    </location>
</feature>
<sequence>MPNQERETEPPAQSSASRPAPQSLSTSAKHSSLTLSPCADRTGDSTQPPLSPVPNPVEASSLKDEEMQSDDVIVDVVSTSPQQEEMEVDIEQPQREDSPRKAARPALTPASFSPPHCKSPEVSTDGVSPSAAETVHSPPRSSPAGLASPVSTQRQPSFDGSPAHATEPCSSPQPGENQNISVEKAEKLAGAETDATLSLNCEEPRSPVSPCNDEVPASERLEKEAEQTDLASSTKSLPDTSAVSPVTSHADVSSPHLSPQRSASPVTPKSASRSPTPVSCPASPRPSSPVQEKTTTLISNETPSSSKPPSPVFENPLVIDEAKVSPDASPVSSPNVNQALHKVHGSLKSPHRHPNLKLALSRLAQFIHLSARRLAQNQHGS</sequence>
<comment type="caution">
    <text evidence="2">The sequence shown here is derived from an EMBL/GenBank/DDBJ whole genome shotgun (WGS) entry which is preliminary data.</text>
</comment>
<evidence type="ECO:0000256" key="1">
    <source>
        <dbReference type="SAM" id="MobiDB-lite"/>
    </source>
</evidence>
<organism evidence="2 3">
    <name type="scientific">Mugilogobius chulae</name>
    <name type="common">yellowstripe goby</name>
    <dbReference type="NCBI Taxonomy" id="88201"/>
    <lineage>
        <taxon>Eukaryota</taxon>
        <taxon>Metazoa</taxon>
        <taxon>Chordata</taxon>
        <taxon>Craniata</taxon>
        <taxon>Vertebrata</taxon>
        <taxon>Euteleostomi</taxon>
        <taxon>Actinopterygii</taxon>
        <taxon>Neopterygii</taxon>
        <taxon>Teleostei</taxon>
        <taxon>Neoteleostei</taxon>
        <taxon>Acanthomorphata</taxon>
        <taxon>Gobiaria</taxon>
        <taxon>Gobiiformes</taxon>
        <taxon>Gobioidei</taxon>
        <taxon>Gobiidae</taxon>
        <taxon>Gobionellinae</taxon>
        <taxon>Mugilogobius</taxon>
    </lineage>
</organism>
<name>A0AAW0MS93_9GOBI</name>
<feature type="compositionally biased region" description="Polar residues" evidence="1">
    <location>
        <begin position="149"/>
        <end position="158"/>
    </location>
</feature>
<feature type="compositionally biased region" description="Polar residues" evidence="1">
    <location>
        <begin position="24"/>
        <end position="35"/>
    </location>
</feature>
<gene>
    <name evidence="2" type="ORF">WMY93_029607</name>
</gene>